<accession>A0A699YC40</accession>
<evidence type="ECO:0000313" key="2">
    <source>
        <dbReference type="Proteomes" id="UP000485058"/>
    </source>
</evidence>
<dbReference type="EMBL" id="BLLF01000064">
    <property type="protein sequence ID" value="GFH06941.1"/>
    <property type="molecule type" value="Genomic_DNA"/>
</dbReference>
<feature type="non-terminal residue" evidence="1">
    <location>
        <position position="1"/>
    </location>
</feature>
<protein>
    <submittedName>
        <fullName evidence="1">Uncharacterized protein</fullName>
    </submittedName>
</protein>
<gene>
    <name evidence="1" type="ORF">HaLaN_01664</name>
</gene>
<dbReference type="AlphaFoldDB" id="A0A699YC40"/>
<dbReference type="Proteomes" id="UP000485058">
    <property type="component" value="Unassembled WGS sequence"/>
</dbReference>
<sequence>MHANRVPRRAVRAFKGDSPATSSCHVMERAAAFTTASRSAAVASDQSRSTCGCAFAAAIVAAAARSAGESMQAVRSGDHLLCSALVVRGMVSGHEARQSHSELCEVKCGQCCSSAPTQGMPGHCEGQGNVGMDEQRGCAWLRREGKGWEVDQADAAKRALAS</sequence>
<reference evidence="1 2" key="1">
    <citation type="submission" date="2020-02" db="EMBL/GenBank/DDBJ databases">
        <title>Draft genome sequence of Haematococcus lacustris strain NIES-144.</title>
        <authorList>
            <person name="Morimoto D."/>
            <person name="Nakagawa S."/>
            <person name="Yoshida T."/>
            <person name="Sawayama S."/>
        </authorList>
    </citation>
    <scope>NUCLEOTIDE SEQUENCE [LARGE SCALE GENOMIC DNA]</scope>
    <source>
        <strain evidence="1 2">NIES-144</strain>
    </source>
</reference>
<name>A0A699YC40_HAELA</name>
<evidence type="ECO:0000313" key="1">
    <source>
        <dbReference type="EMBL" id="GFH06941.1"/>
    </source>
</evidence>
<organism evidence="1 2">
    <name type="scientific">Haematococcus lacustris</name>
    <name type="common">Green alga</name>
    <name type="synonym">Haematococcus pluvialis</name>
    <dbReference type="NCBI Taxonomy" id="44745"/>
    <lineage>
        <taxon>Eukaryota</taxon>
        <taxon>Viridiplantae</taxon>
        <taxon>Chlorophyta</taxon>
        <taxon>core chlorophytes</taxon>
        <taxon>Chlorophyceae</taxon>
        <taxon>CS clade</taxon>
        <taxon>Chlamydomonadales</taxon>
        <taxon>Haematococcaceae</taxon>
        <taxon>Haematococcus</taxon>
    </lineage>
</organism>
<comment type="caution">
    <text evidence="1">The sequence shown here is derived from an EMBL/GenBank/DDBJ whole genome shotgun (WGS) entry which is preliminary data.</text>
</comment>
<proteinExistence type="predicted"/>
<keyword evidence="2" id="KW-1185">Reference proteome</keyword>